<evidence type="ECO:0000313" key="2">
    <source>
        <dbReference type="EMBL" id="GAI53702.1"/>
    </source>
</evidence>
<name>X1PBL6_9ZZZZ</name>
<dbReference type="PROSITE" id="PS51379">
    <property type="entry name" value="4FE4S_FER_2"/>
    <property type="match status" value="1"/>
</dbReference>
<comment type="caution">
    <text evidence="2">The sequence shown here is derived from an EMBL/GenBank/DDBJ whole genome shotgun (WGS) entry which is preliminary data.</text>
</comment>
<dbReference type="SUPFAM" id="SSF52518">
    <property type="entry name" value="Thiamin diphosphate-binding fold (THDP-binding)"/>
    <property type="match status" value="1"/>
</dbReference>
<evidence type="ECO:0000259" key="1">
    <source>
        <dbReference type="PROSITE" id="PS51379"/>
    </source>
</evidence>
<dbReference type="AlphaFoldDB" id="X1PBL6"/>
<dbReference type="InterPro" id="IPR017896">
    <property type="entry name" value="4Fe4S_Fe-S-bd"/>
</dbReference>
<dbReference type="EMBL" id="BARV01041752">
    <property type="protein sequence ID" value="GAI53702.1"/>
    <property type="molecule type" value="Genomic_DNA"/>
</dbReference>
<accession>X1PBL6</accession>
<feature type="domain" description="4Fe-4S ferredoxin-type" evidence="1">
    <location>
        <begin position="75"/>
        <end position="104"/>
    </location>
</feature>
<dbReference type="InterPro" id="IPR029061">
    <property type="entry name" value="THDP-binding"/>
</dbReference>
<sequence>MPRERSAQTFQLKIEDIARACGVKFVEVIDPLDLKKATATIEKAIRFDGPAVIVSRRLCTIIEQREKRKRKERVIPYYIDQDKCNIKCDACIELLGCPAIIKQD</sequence>
<proteinExistence type="predicted"/>
<reference evidence="2" key="1">
    <citation type="journal article" date="2014" name="Front. Microbiol.">
        <title>High frequency of phylogenetically diverse reductive dehalogenase-homologous genes in deep subseafloor sedimentary metagenomes.</title>
        <authorList>
            <person name="Kawai M."/>
            <person name="Futagami T."/>
            <person name="Toyoda A."/>
            <person name="Takaki Y."/>
            <person name="Nishi S."/>
            <person name="Hori S."/>
            <person name="Arai W."/>
            <person name="Tsubouchi T."/>
            <person name="Morono Y."/>
            <person name="Uchiyama I."/>
            <person name="Ito T."/>
            <person name="Fujiyama A."/>
            <person name="Inagaki F."/>
            <person name="Takami H."/>
        </authorList>
    </citation>
    <scope>NUCLEOTIDE SEQUENCE</scope>
    <source>
        <strain evidence="2">Expedition CK06-06</strain>
    </source>
</reference>
<gene>
    <name evidence="2" type="ORF">S06H3_63072</name>
</gene>
<protein>
    <recommendedName>
        <fullName evidence="1">4Fe-4S ferredoxin-type domain-containing protein</fullName>
    </recommendedName>
</protein>
<feature type="non-terminal residue" evidence="2">
    <location>
        <position position="104"/>
    </location>
</feature>
<organism evidence="2">
    <name type="scientific">marine sediment metagenome</name>
    <dbReference type="NCBI Taxonomy" id="412755"/>
    <lineage>
        <taxon>unclassified sequences</taxon>
        <taxon>metagenomes</taxon>
        <taxon>ecological metagenomes</taxon>
    </lineage>
</organism>